<keyword evidence="5" id="KW-0175">Coiled coil</keyword>
<dbReference type="EMBL" id="JABSTR010001061">
    <property type="protein sequence ID" value="KAH9383347.1"/>
    <property type="molecule type" value="Genomic_DNA"/>
</dbReference>
<keyword evidence="4" id="KW-0539">Nucleus</keyword>
<dbReference type="PROSITE" id="PS50020">
    <property type="entry name" value="WW_DOMAIN_2"/>
    <property type="match status" value="1"/>
</dbReference>
<dbReference type="VEuPathDB" id="VectorBase:HLOH_054662"/>
<evidence type="ECO:0000256" key="6">
    <source>
        <dbReference type="SAM" id="MobiDB-lite"/>
    </source>
</evidence>
<proteinExistence type="predicted"/>
<evidence type="ECO:0000256" key="4">
    <source>
        <dbReference type="ARBA" id="ARBA00023242"/>
    </source>
</evidence>
<dbReference type="Proteomes" id="UP000821853">
    <property type="component" value="Unassembled WGS sequence"/>
</dbReference>
<dbReference type="FunFam" id="2.20.70.10:FF:000019">
    <property type="entry name" value="Putative transcriptional coactivator YAP1"/>
    <property type="match status" value="1"/>
</dbReference>
<dbReference type="GO" id="GO:0045944">
    <property type="term" value="P:positive regulation of transcription by RNA polymerase II"/>
    <property type="evidence" value="ECO:0007669"/>
    <property type="project" value="TreeGrafter"/>
</dbReference>
<feature type="region of interest" description="Disordered" evidence="6">
    <location>
        <begin position="16"/>
        <end position="57"/>
    </location>
</feature>
<sequence>MLLLLARRRGALTYFGTPSRGHLTQTTTWDDPRKKSPSAKHHATPPPPPHTAAPAVGPFKNLGPLPDGWEQATTAEGEVYFINHIERTTSWFDPRILDNQSMTEYSCEVPNLNLFLYFLPSQMQLLMLRSLFCRATSALFLFTHKARVVRDTGFRSAKIALKALLVVVGLGSAGSAVSGGGTGPTSPPDPMNSISAVVAATSSLTIQQQRQQKLRLQQLQMERERLKIRQQEILRQTAFLGNSTRNVSECATLARMFIVLFGCASDTMATPVLLTAPAVGVPVHADLKCFK</sequence>
<comment type="caution">
    <text evidence="8">The sequence shown here is derived from an EMBL/GenBank/DDBJ whole genome shotgun (WGS) entry which is preliminary data.</text>
</comment>
<feature type="domain" description="WW" evidence="7">
    <location>
        <begin position="63"/>
        <end position="96"/>
    </location>
</feature>
<dbReference type="InterPro" id="IPR036020">
    <property type="entry name" value="WW_dom_sf"/>
</dbReference>
<organism evidence="8 9">
    <name type="scientific">Haemaphysalis longicornis</name>
    <name type="common">Bush tick</name>
    <dbReference type="NCBI Taxonomy" id="44386"/>
    <lineage>
        <taxon>Eukaryota</taxon>
        <taxon>Metazoa</taxon>
        <taxon>Ecdysozoa</taxon>
        <taxon>Arthropoda</taxon>
        <taxon>Chelicerata</taxon>
        <taxon>Arachnida</taxon>
        <taxon>Acari</taxon>
        <taxon>Parasitiformes</taxon>
        <taxon>Ixodida</taxon>
        <taxon>Ixodoidea</taxon>
        <taxon>Ixodidae</taxon>
        <taxon>Haemaphysalinae</taxon>
        <taxon>Haemaphysalis</taxon>
    </lineage>
</organism>
<evidence type="ECO:0000256" key="5">
    <source>
        <dbReference type="SAM" id="Coils"/>
    </source>
</evidence>
<dbReference type="PANTHER" id="PTHR17616:SF8">
    <property type="entry name" value="TRANSCRIPTIONAL COACTIVATOR YORKIE"/>
    <property type="match status" value="1"/>
</dbReference>
<evidence type="ECO:0000313" key="8">
    <source>
        <dbReference type="EMBL" id="KAH9383347.1"/>
    </source>
</evidence>
<comment type="subcellular location">
    <subcellularLocation>
        <location evidence="2">Cytoplasm</location>
    </subcellularLocation>
    <subcellularLocation>
        <location evidence="1">Nucleus</location>
    </subcellularLocation>
</comment>
<gene>
    <name evidence="8" type="ORF">HPB48_024562</name>
</gene>
<dbReference type="GO" id="GO:0005634">
    <property type="term" value="C:nucleus"/>
    <property type="evidence" value="ECO:0007669"/>
    <property type="project" value="UniProtKB-SubCell"/>
</dbReference>
<dbReference type="SUPFAM" id="SSF51045">
    <property type="entry name" value="WW domain"/>
    <property type="match status" value="1"/>
</dbReference>
<dbReference type="SMART" id="SM00456">
    <property type="entry name" value="WW"/>
    <property type="match status" value="1"/>
</dbReference>
<evidence type="ECO:0000256" key="1">
    <source>
        <dbReference type="ARBA" id="ARBA00004123"/>
    </source>
</evidence>
<reference evidence="8 9" key="1">
    <citation type="journal article" date="2020" name="Cell">
        <title>Large-Scale Comparative Analyses of Tick Genomes Elucidate Their Genetic Diversity and Vector Capacities.</title>
        <authorList>
            <consortium name="Tick Genome and Microbiome Consortium (TIGMIC)"/>
            <person name="Jia N."/>
            <person name="Wang J."/>
            <person name="Shi W."/>
            <person name="Du L."/>
            <person name="Sun Y."/>
            <person name="Zhan W."/>
            <person name="Jiang J.F."/>
            <person name="Wang Q."/>
            <person name="Zhang B."/>
            <person name="Ji P."/>
            <person name="Bell-Sakyi L."/>
            <person name="Cui X.M."/>
            <person name="Yuan T.T."/>
            <person name="Jiang B.G."/>
            <person name="Yang W.F."/>
            <person name="Lam T.T."/>
            <person name="Chang Q.C."/>
            <person name="Ding S.J."/>
            <person name="Wang X.J."/>
            <person name="Zhu J.G."/>
            <person name="Ruan X.D."/>
            <person name="Zhao L."/>
            <person name="Wei J.T."/>
            <person name="Ye R.Z."/>
            <person name="Que T.C."/>
            <person name="Du C.H."/>
            <person name="Zhou Y.H."/>
            <person name="Cheng J.X."/>
            <person name="Dai P.F."/>
            <person name="Guo W.B."/>
            <person name="Han X.H."/>
            <person name="Huang E.J."/>
            <person name="Li L.F."/>
            <person name="Wei W."/>
            <person name="Gao Y.C."/>
            <person name="Liu J.Z."/>
            <person name="Shao H.Z."/>
            <person name="Wang X."/>
            <person name="Wang C.C."/>
            <person name="Yang T.C."/>
            <person name="Huo Q.B."/>
            <person name="Li W."/>
            <person name="Chen H.Y."/>
            <person name="Chen S.E."/>
            <person name="Zhou L.G."/>
            <person name="Ni X.B."/>
            <person name="Tian J.H."/>
            <person name="Sheng Y."/>
            <person name="Liu T."/>
            <person name="Pan Y.S."/>
            <person name="Xia L.Y."/>
            <person name="Li J."/>
            <person name="Zhao F."/>
            <person name="Cao W.C."/>
        </authorList>
    </citation>
    <scope>NUCLEOTIDE SEQUENCE [LARGE SCALE GENOMIC DNA]</scope>
    <source>
        <strain evidence="8">HaeL-2018</strain>
    </source>
</reference>
<dbReference type="PANTHER" id="PTHR17616">
    <property type="entry name" value="YES-ASSOCIATED PROTEIN YAP1 FAMILY MEMBER"/>
    <property type="match status" value="1"/>
</dbReference>
<feature type="coiled-coil region" evidence="5">
    <location>
        <begin position="209"/>
        <end position="236"/>
    </location>
</feature>
<protein>
    <recommendedName>
        <fullName evidence="7">WW domain-containing protein</fullName>
    </recommendedName>
</protein>
<evidence type="ECO:0000313" key="9">
    <source>
        <dbReference type="Proteomes" id="UP000821853"/>
    </source>
</evidence>
<dbReference type="OrthoDB" id="6509163at2759"/>
<keyword evidence="3" id="KW-0963">Cytoplasm</keyword>
<dbReference type="InterPro" id="IPR001202">
    <property type="entry name" value="WW_dom"/>
</dbReference>
<dbReference type="CDD" id="cd00201">
    <property type="entry name" value="WW"/>
    <property type="match status" value="1"/>
</dbReference>
<keyword evidence="9" id="KW-1185">Reference proteome</keyword>
<dbReference type="Gene3D" id="2.20.70.10">
    <property type="match status" value="1"/>
</dbReference>
<evidence type="ECO:0000259" key="7">
    <source>
        <dbReference type="PROSITE" id="PS50020"/>
    </source>
</evidence>
<accession>A0A9J6H6T6</accession>
<evidence type="ECO:0000256" key="3">
    <source>
        <dbReference type="ARBA" id="ARBA00022490"/>
    </source>
</evidence>
<name>A0A9J6H6T6_HAELO</name>
<dbReference type="InterPro" id="IPR051583">
    <property type="entry name" value="YAP1"/>
</dbReference>
<dbReference type="GO" id="GO:0003713">
    <property type="term" value="F:transcription coactivator activity"/>
    <property type="evidence" value="ECO:0007669"/>
    <property type="project" value="TreeGrafter"/>
</dbReference>
<evidence type="ECO:0000256" key="2">
    <source>
        <dbReference type="ARBA" id="ARBA00004496"/>
    </source>
</evidence>
<dbReference type="PROSITE" id="PS01159">
    <property type="entry name" value="WW_DOMAIN_1"/>
    <property type="match status" value="1"/>
</dbReference>
<dbReference type="AlphaFoldDB" id="A0A9J6H6T6"/>
<dbReference type="GO" id="GO:0005737">
    <property type="term" value="C:cytoplasm"/>
    <property type="evidence" value="ECO:0007669"/>
    <property type="project" value="UniProtKB-SubCell"/>
</dbReference>
<dbReference type="GO" id="GO:0035329">
    <property type="term" value="P:hippo signaling"/>
    <property type="evidence" value="ECO:0007669"/>
    <property type="project" value="TreeGrafter"/>
</dbReference>
<dbReference type="Pfam" id="PF00397">
    <property type="entry name" value="WW"/>
    <property type="match status" value="1"/>
</dbReference>